<reference evidence="5" key="2">
    <citation type="submission" date="2020-06" db="EMBL/GenBank/DDBJ databases">
        <title>Helianthus annuus Genome sequencing and assembly Release 2.</title>
        <authorList>
            <person name="Gouzy J."/>
            <person name="Langlade N."/>
            <person name="Munos S."/>
        </authorList>
    </citation>
    <scope>NUCLEOTIDE SEQUENCE</scope>
    <source>
        <tissue evidence="5">Leaves</tissue>
    </source>
</reference>
<dbReference type="PRINTS" id="PR00348">
    <property type="entry name" value="UBIQUITIN"/>
</dbReference>
<accession>A0A9K3JY03</accession>
<dbReference type="Pfam" id="PF00240">
    <property type="entry name" value="ubiquitin"/>
    <property type="match status" value="5"/>
</dbReference>
<dbReference type="GO" id="GO:0031386">
    <property type="term" value="F:protein tag activity"/>
    <property type="evidence" value="ECO:0000318"/>
    <property type="project" value="GO_Central"/>
</dbReference>
<dbReference type="OrthoDB" id="604226at2759"/>
<dbReference type="InterPro" id="IPR029071">
    <property type="entry name" value="Ubiquitin-like_domsf"/>
</dbReference>
<evidence type="ECO:0000256" key="3">
    <source>
        <dbReference type="SAM" id="MobiDB-lite"/>
    </source>
</evidence>
<dbReference type="InterPro" id="IPR019956">
    <property type="entry name" value="Ubiquitin_dom"/>
</dbReference>
<dbReference type="GO" id="GO:0005634">
    <property type="term" value="C:nucleus"/>
    <property type="evidence" value="ECO:0000318"/>
    <property type="project" value="GO_Central"/>
</dbReference>
<dbReference type="InterPro" id="IPR000626">
    <property type="entry name" value="Ubiquitin-like_dom"/>
</dbReference>
<protein>
    <submittedName>
        <fullName evidence="5">Ubiquitin domain-containing protein</fullName>
    </submittedName>
</protein>
<evidence type="ECO:0000313" key="6">
    <source>
        <dbReference type="Proteomes" id="UP000215914"/>
    </source>
</evidence>
<sequence>MADGSSLRKQNVPGNRKRKNPIDDVDDYSEADESDDCEIKVMTANGRIISLEVKELDTIRTIKLQIEDREGISCCQQELIFNEMLLHDTDTLEDLCIDKGSTLKLMRNSRMNIFVQTPGPYHLIYSLQVKPSDTIGNVKAKLHSHYGCIWDVLVFNEIVLDDDNDTLADFNIINGSTLTCISKSVKSMEIYVDSYTRKTISLSVHRTDTITKVKSEIEHREGIPIDEQVLIFNIMVLEDRGTILDFQINRKSTLTLLHRSRGSIKMSLTGEGLVKIFIKTLTGDQTITLEVKPSYTIHNIKARIQDEVHIPLEAQELIFNKMVLHDTDTLASYNINNKSTLTVMRISRVFMHIFIKTPNGKTITLKVKPSCTIQKVKSTIYNLTGIPHCHQGLVFNGKLLGDGQYVKQLGDSRTLADYDVHHESTIHIVLRLRGGMN</sequence>
<evidence type="ECO:0000313" key="5">
    <source>
        <dbReference type="EMBL" id="KAF5823439.1"/>
    </source>
</evidence>
<feature type="domain" description="Ubiquitin-like" evidence="4">
    <location>
        <begin position="37"/>
        <end position="112"/>
    </location>
</feature>
<name>A0A9K3JY03_HELAN</name>
<feature type="domain" description="Ubiquitin-like" evidence="4">
    <location>
        <begin position="351"/>
        <end position="435"/>
    </location>
</feature>
<dbReference type="SMART" id="SM00213">
    <property type="entry name" value="UBQ"/>
    <property type="match status" value="5"/>
</dbReference>
<evidence type="ECO:0000256" key="2">
    <source>
        <dbReference type="ARBA" id="ARBA00022843"/>
    </source>
</evidence>
<dbReference type="GO" id="GO:0005737">
    <property type="term" value="C:cytoplasm"/>
    <property type="evidence" value="ECO:0000318"/>
    <property type="project" value="GO_Central"/>
</dbReference>
<dbReference type="EMBL" id="MNCJ02000316">
    <property type="protein sequence ID" value="KAF5823439.1"/>
    <property type="molecule type" value="Genomic_DNA"/>
</dbReference>
<feature type="region of interest" description="Disordered" evidence="3">
    <location>
        <begin position="1"/>
        <end position="31"/>
    </location>
</feature>
<dbReference type="GO" id="GO:0019941">
    <property type="term" value="P:modification-dependent protein catabolic process"/>
    <property type="evidence" value="ECO:0000318"/>
    <property type="project" value="GO_Central"/>
</dbReference>
<dbReference type="Proteomes" id="UP000215914">
    <property type="component" value="Unassembled WGS sequence"/>
</dbReference>
<dbReference type="Gene3D" id="3.10.20.90">
    <property type="entry name" value="Phosphatidylinositol 3-kinase Catalytic Subunit, Chain A, domain 1"/>
    <property type="match status" value="5"/>
</dbReference>
<dbReference type="Gramene" id="mRNA:HanXRQr2_Chr01g0038361">
    <property type="protein sequence ID" value="mRNA:HanXRQr2_Chr01g0038361"/>
    <property type="gene ID" value="HanXRQr2_Chr01g0038361"/>
</dbReference>
<organism evidence="5 6">
    <name type="scientific">Helianthus annuus</name>
    <name type="common">Common sunflower</name>
    <dbReference type="NCBI Taxonomy" id="4232"/>
    <lineage>
        <taxon>Eukaryota</taxon>
        <taxon>Viridiplantae</taxon>
        <taxon>Streptophyta</taxon>
        <taxon>Embryophyta</taxon>
        <taxon>Tracheophyta</taxon>
        <taxon>Spermatophyta</taxon>
        <taxon>Magnoliopsida</taxon>
        <taxon>eudicotyledons</taxon>
        <taxon>Gunneridae</taxon>
        <taxon>Pentapetalae</taxon>
        <taxon>asterids</taxon>
        <taxon>campanulids</taxon>
        <taxon>Asterales</taxon>
        <taxon>Asteraceae</taxon>
        <taxon>Asteroideae</taxon>
        <taxon>Heliantheae alliance</taxon>
        <taxon>Heliantheae</taxon>
        <taxon>Helianthus</taxon>
    </lineage>
</organism>
<evidence type="ECO:0000256" key="1">
    <source>
        <dbReference type="ARBA" id="ARBA00022499"/>
    </source>
</evidence>
<dbReference type="AlphaFoldDB" id="A0A9K3JY03"/>
<evidence type="ECO:0000259" key="4">
    <source>
        <dbReference type="PROSITE" id="PS50053"/>
    </source>
</evidence>
<dbReference type="PROSITE" id="PS50053">
    <property type="entry name" value="UBIQUITIN_2"/>
    <property type="match status" value="4"/>
</dbReference>
<feature type="domain" description="Ubiquitin-like" evidence="4">
    <location>
        <begin position="188"/>
        <end position="263"/>
    </location>
</feature>
<keyword evidence="2" id="KW-0832">Ubl conjugation</keyword>
<keyword evidence="1" id="KW-1017">Isopeptide bond</keyword>
<gene>
    <name evidence="5" type="ORF">HanXRQr2_Chr01g0038361</name>
</gene>
<comment type="caution">
    <text evidence="5">The sequence shown here is derived from an EMBL/GenBank/DDBJ whole genome shotgun (WGS) entry which is preliminary data.</text>
</comment>
<dbReference type="PANTHER" id="PTHR10666">
    <property type="entry name" value="UBIQUITIN"/>
    <property type="match status" value="1"/>
</dbReference>
<reference evidence="5" key="1">
    <citation type="journal article" date="2017" name="Nature">
        <title>The sunflower genome provides insights into oil metabolism, flowering and Asterid evolution.</title>
        <authorList>
            <person name="Badouin H."/>
            <person name="Gouzy J."/>
            <person name="Grassa C.J."/>
            <person name="Murat F."/>
            <person name="Staton S.E."/>
            <person name="Cottret L."/>
            <person name="Lelandais-Briere C."/>
            <person name="Owens G.L."/>
            <person name="Carrere S."/>
            <person name="Mayjonade B."/>
            <person name="Legrand L."/>
            <person name="Gill N."/>
            <person name="Kane N.C."/>
            <person name="Bowers J.E."/>
            <person name="Hubner S."/>
            <person name="Bellec A."/>
            <person name="Berard A."/>
            <person name="Berges H."/>
            <person name="Blanchet N."/>
            <person name="Boniface M.C."/>
            <person name="Brunel D."/>
            <person name="Catrice O."/>
            <person name="Chaidir N."/>
            <person name="Claudel C."/>
            <person name="Donnadieu C."/>
            <person name="Faraut T."/>
            <person name="Fievet G."/>
            <person name="Helmstetter N."/>
            <person name="King M."/>
            <person name="Knapp S.J."/>
            <person name="Lai Z."/>
            <person name="Le Paslier M.C."/>
            <person name="Lippi Y."/>
            <person name="Lorenzon L."/>
            <person name="Mandel J.R."/>
            <person name="Marage G."/>
            <person name="Marchand G."/>
            <person name="Marquand E."/>
            <person name="Bret-Mestries E."/>
            <person name="Morien E."/>
            <person name="Nambeesan S."/>
            <person name="Nguyen T."/>
            <person name="Pegot-Espagnet P."/>
            <person name="Pouilly N."/>
            <person name="Raftis F."/>
            <person name="Sallet E."/>
            <person name="Schiex T."/>
            <person name="Thomas J."/>
            <person name="Vandecasteele C."/>
            <person name="Vares D."/>
            <person name="Vear F."/>
            <person name="Vautrin S."/>
            <person name="Crespi M."/>
            <person name="Mangin B."/>
            <person name="Burke J.M."/>
            <person name="Salse J."/>
            <person name="Munos S."/>
            <person name="Vincourt P."/>
            <person name="Rieseberg L.H."/>
            <person name="Langlade N.B."/>
        </authorList>
    </citation>
    <scope>NUCLEOTIDE SEQUENCE</scope>
    <source>
        <tissue evidence="5">Leaves</tissue>
    </source>
</reference>
<dbReference type="SUPFAM" id="SSF54236">
    <property type="entry name" value="Ubiquitin-like"/>
    <property type="match status" value="5"/>
</dbReference>
<proteinExistence type="predicted"/>
<feature type="domain" description="Ubiquitin-like" evidence="4">
    <location>
        <begin position="274"/>
        <end position="344"/>
    </location>
</feature>
<keyword evidence="6" id="KW-1185">Reference proteome</keyword>
<dbReference type="GO" id="GO:0016567">
    <property type="term" value="P:protein ubiquitination"/>
    <property type="evidence" value="ECO:0000318"/>
    <property type="project" value="GO_Central"/>
</dbReference>
<dbReference type="GO" id="GO:0003729">
    <property type="term" value="F:mRNA binding"/>
    <property type="evidence" value="ECO:0007669"/>
    <property type="project" value="UniProtKB-ARBA"/>
</dbReference>
<dbReference type="InterPro" id="IPR050158">
    <property type="entry name" value="Ubiquitin_ubiquitin-like"/>
</dbReference>
<dbReference type="GO" id="GO:0031625">
    <property type="term" value="F:ubiquitin protein ligase binding"/>
    <property type="evidence" value="ECO:0000318"/>
    <property type="project" value="GO_Central"/>
</dbReference>